<keyword evidence="4" id="KW-1185">Reference proteome</keyword>
<evidence type="ECO:0000313" key="2">
    <source>
        <dbReference type="EMBL" id="KAF5757241.1"/>
    </source>
</evidence>
<keyword evidence="1" id="KW-1133">Transmembrane helix</keyword>
<evidence type="ECO:0000313" key="3">
    <source>
        <dbReference type="EMBL" id="OTF87743.1"/>
    </source>
</evidence>
<name>A0A251RTG6_HELAN</name>
<dbReference type="InParanoid" id="A0A251RTG6"/>
<protein>
    <submittedName>
        <fullName evidence="3">Uncharacterized protein</fullName>
    </submittedName>
</protein>
<dbReference type="AlphaFoldDB" id="A0A251RTG6"/>
<keyword evidence="1" id="KW-0812">Transmembrane</keyword>
<dbReference type="EMBL" id="CM007906">
    <property type="protein sequence ID" value="OTF87743.1"/>
    <property type="molecule type" value="Genomic_DNA"/>
</dbReference>
<dbReference type="EMBL" id="MNCJ02000332">
    <property type="protein sequence ID" value="KAF5757241.1"/>
    <property type="molecule type" value="Genomic_DNA"/>
</dbReference>
<evidence type="ECO:0000256" key="1">
    <source>
        <dbReference type="SAM" id="Phobius"/>
    </source>
</evidence>
<keyword evidence="1" id="KW-0472">Membrane</keyword>
<accession>A0A251RTG6</accession>
<dbReference type="Gramene" id="mRNA:HanXRQr2_Chr17g0824231">
    <property type="protein sequence ID" value="mRNA:HanXRQr2_Chr17g0824231"/>
    <property type="gene ID" value="HanXRQr2_Chr17g0824231"/>
</dbReference>
<dbReference type="Proteomes" id="UP000215914">
    <property type="component" value="Chromosome 17"/>
</dbReference>
<evidence type="ECO:0000313" key="4">
    <source>
        <dbReference type="Proteomes" id="UP000215914"/>
    </source>
</evidence>
<organism evidence="3 4">
    <name type="scientific">Helianthus annuus</name>
    <name type="common">Common sunflower</name>
    <dbReference type="NCBI Taxonomy" id="4232"/>
    <lineage>
        <taxon>Eukaryota</taxon>
        <taxon>Viridiplantae</taxon>
        <taxon>Streptophyta</taxon>
        <taxon>Embryophyta</taxon>
        <taxon>Tracheophyta</taxon>
        <taxon>Spermatophyta</taxon>
        <taxon>Magnoliopsida</taxon>
        <taxon>eudicotyledons</taxon>
        <taxon>Gunneridae</taxon>
        <taxon>Pentapetalae</taxon>
        <taxon>asterids</taxon>
        <taxon>campanulids</taxon>
        <taxon>Asterales</taxon>
        <taxon>Asteraceae</taxon>
        <taxon>Asteroideae</taxon>
        <taxon>Heliantheae alliance</taxon>
        <taxon>Heliantheae</taxon>
        <taxon>Helianthus</taxon>
    </lineage>
</organism>
<reference evidence="2" key="3">
    <citation type="submission" date="2020-06" db="EMBL/GenBank/DDBJ databases">
        <title>Helianthus annuus Genome sequencing and assembly Release 2.</title>
        <authorList>
            <person name="Gouzy J."/>
            <person name="Langlade N."/>
            <person name="Munos S."/>
        </authorList>
    </citation>
    <scope>NUCLEOTIDE SEQUENCE</scope>
    <source>
        <tissue evidence="2">Leaves</tissue>
    </source>
</reference>
<proteinExistence type="predicted"/>
<gene>
    <name evidence="3" type="ORF">HannXRQ_Chr17g0565251</name>
    <name evidence="2" type="ORF">HanXRQr2_Chr17g0824231</name>
</gene>
<reference evidence="2 4" key="1">
    <citation type="journal article" date="2017" name="Nature">
        <title>The sunflower genome provides insights into oil metabolism, flowering and Asterid evolution.</title>
        <authorList>
            <person name="Badouin H."/>
            <person name="Gouzy J."/>
            <person name="Grassa C.J."/>
            <person name="Murat F."/>
            <person name="Staton S.E."/>
            <person name="Cottret L."/>
            <person name="Lelandais-Briere C."/>
            <person name="Owens G.L."/>
            <person name="Carrere S."/>
            <person name="Mayjonade B."/>
            <person name="Legrand L."/>
            <person name="Gill N."/>
            <person name="Kane N.C."/>
            <person name="Bowers J.E."/>
            <person name="Hubner S."/>
            <person name="Bellec A."/>
            <person name="Berard A."/>
            <person name="Berges H."/>
            <person name="Blanchet N."/>
            <person name="Boniface M.C."/>
            <person name="Brunel D."/>
            <person name="Catrice O."/>
            <person name="Chaidir N."/>
            <person name="Claudel C."/>
            <person name="Donnadieu C."/>
            <person name="Faraut T."/>
            <person name="Fievet G."/>
            <person name="Helmstetter N."/>
            <person name="King M."/>
            <person name="Knapp S.J."/>
            <person name="Lai Z."/>
            <person name="Le Paslier M.C."/>
            <person name="Lippi Y."/>
            <person name="Lorenzon L."/>
            <person name="Mandel J.R."/>
            <person name="Marage G."/>
            <person name="Marchand G."/>
            <person name="Marquand E."/>
            <person name="Bret-Mestries E."/>
            <person name="Morien E."/>
            <person name="Nambeesan S."/>
            <person name="Nguyen T."/>
            <person name="Pegot-Espagnet P."/>
            <person name="Pouilly N."/>
            <person name="Raftis F."/>
            <person name="Sallet E."/>
            <person name="Schiex T."/>
            <person name="Thomas J."/>
            <person name="Vandecasteele C."/>
            <person name="Vares D."/>
            <person name="Vear F."/>
            <person name="Vautrin S."/>
            <person name="Crespi M."/>
            <person name="Mangin B."/>
            <person name="Burke J.M."/>
            <person name="Salse J."/>
            <person name="Munos S."/>
            <person name="Vincourt P."/>
            <person name="Rieseberg L.H."/>
            <person name="Langlade N.B."/>
        </authorList>
    </citation>
    <scope>NUCLEOTIDE SEQUENCE [LARGE SCALE GENOMIC DNA]</scope>
    <source>
        <strain evidence="4">cv. SF193</strain>
        <tissue evidence="2">Leaves</tissue>
    </source>
</reference>
<feature type="transmembrane region" description="Helical" evidence="1">
    <location>
        <begin position="20"/>
        <end position="39"/>
    </location>
</feature>
<sequence length="60" mass="7130">MLFIWKLQSIINQLKIFSKITNTFLLLSLIYSLCLIRGFKRELSSPYSSFFHHSANLNHR</sequence>
<reference evidence="3" key="2">
    <citation type="submission" date="2017-02" db="EMBL/GenBank/DDBJ databases">
        <title>Sunflower complete genome.</title>
        <authorList>
            <person name="Langlade N."/>
            <person name="Munos S."/>
        </authorList>
    </citation>
    <scope>NUCLEOTIDE SEQUENCE [LARGE SCALE GENOMIC DNA]</scope>
    <source>
        <tissue evidence="3">Leaves</tissue>
    </source>
</reference>